<keyword evidence="1" id="KW-0472">Membrane</keyword>
<keyword evidence="1" id="KW-0812">Transmembrane</keyword>
<dbReference type="Proteomes" id="UP000316495">
    <property type="component" value="Unassembled WGS sequence"/>
</dbReference>
<dbReference type="InterPro" id="IPR002737">
    <property type="entry name" value="MEMO1_fam"/>
</dbReference>
<dbReference type="AlphaFoldDB" id="A0A554LL51"/>
<proteinExistence type="predicted"/>
<feature type="non-terminal residue" evidence="2">
    <location>
        <position position="166"/>
    </location>
</feature>
<dbReference type="NCBIfam" id="TIGR04336">
    <property type="entry name" value="AmmeMemoSam_B"/>
    <property type="match status" value="1"/>
</dbReference>
<evidence type="ECO:0000313" key="2">
    <source>
        <dbReference type="EMBL" id="TSC93592.1"/>
    </source>
</evidence>
<evidence type="ECO:0000313" key="3">
    <source>
        <dbReference type="Proteomes" id="UP000316495"/>
    </source>
</evidence>
<reference evidence="2 3" key="1">
    <citation type="submission" date="2017-07" db="EMBL/GenBank/DDBJ databases">
        <title>Mechanisms for carbon and nitrogen cycling indicate functional differentiation within the Candidate Phyla Radiation.</title>
        <authorList>
            <person name="Danczak R.E."/>
            <person name="Johnston M.D."/>
            <person name="Kenah C."/>
            <person name="Slattery M."/>
            <person name="Wrighton K.C."/>
            <person name="Wilkins M.J."/>
        </authorList>
    </citation>
    <scope>NUCLEOTIDE SEQUENCE [LARGE SCALE GENOMIC DNA]</scope>
    <source>
        <strain evidence="2">Athens1014_28</strain>
    </source>
</reference>
<feature type="transmembrane region" description="Helical" evidence="1">
    <location>
        <begin position="6"/>
        <end position="23"/>
    </location>
</feature>
<evidence type="ECO:0000256" key="1">
    <source>
        <dbReference type="SAM" id="Phobius"/>
    </source>
</evidence>
<comment type="caution">
    <text evidence="2">The sequence shown here is derived from an EMBL/GenBank/DDBJ whole genome shotgun (WGS) entry which is preliminary data.</text>
</comment>
<dbReference type="Gene3D" id="3.40.830.10">
    <property type="entry name" value="LigB-like"/>
    <property type="match status" value="1"/>
</dbReference>
<protein>
    <submittedName>
        <fullName evidence="2">Encapsulation protein CapA</fullName>
    </submittedName>
</protein>
<accession>A0A554LL51</accession>
<sequence>MKKGQVAIFLFLILITVGFLMIRKPKSIEEIFREDAILGEKIPVVIVPHFNSFADKRAELLADVGKKTSAKTIVLVSVNHFNSGSENILTTDKTWLVSGGEVSAEKTLVEKISDDKIAANDETAFAQEHGIANIIPDIYKFSPKAKVLPIIIKDQTGKGQIDKLSN</sequence>
<keyword evidence="1" id="KW-1133">Transmembrane helix</keyword>
<dbReference type="EMBL" id="VMGN01000039">
    <property type="protein sequence ID" value="TSC93592.1"/>
    <property type="molecule type" value="Genomic_DNA"/>
</dbReference>
<organism evidence="2 3">
    <name type="scientific">Candidatus Berkelbacteria bacterium Athens1014_28</name>
    <dbReference type="NCBI Taxonomy" id="2017145"/>
    <lineage>
        <taxon>Bacteria</taxon>
        <taxon>Candidatus Berkelbacteria</taxon>
    </lineage>
</organism>
<gene>
    <name evidence="2" type="ORF">Athens101428_633</name>
</gene>
<name>A0A554LL51_9BACT</name>
<dbReference type="Pfam" id="PF01875">
    <property type="entry name" value="Memo"/>
    <property type="match status" value="1"/>
</dbReference>